<evidence type="ECO:0000256" key="2">
    <source>
        <dbReference type="ARBA" id="ARBA00022737"/>
    </source>
</evidence>
<gene>
    <name evidence="8" type="ORF">SK128_026983</name>
</gene>
<reference evidence="8 9" key="1">
    <citation type="submission" date="2023-11" db="EMBL/GenBank/DDBJ databases">
        <title>Halocaridina rubra genome assembly.</title>
        <authorList>
            <person name="Smith C."/>
        </authorList>
    </citation>
    <scope>NUCLEOTIDE SEQUENCE [LARGE SCALE GENOMIC DNA]</scope>
    <source>
        <strain evidence="8">EP-1</strain>
        <tissue evidence="8">Whole</tissue>
    </source>
</reference>
<feature type="domain" description="C2H2-type" evidence="7">
    <location>
        <begin position="1179"/>
        <end position="1206"/>
    </location>
</feature>
<keyword evidence="1" id="KW-0479">Metal-binding</keyword>
<protein>
    <recommendedName>
        <fullName evidence="7">C2H2-type domain-containing protein</fullName>
    </recommendedName>
</protein>
<dbReference type="GO" id="GO:0005634">
    <property type="term" value="C:nucleus"/>
    <property type="evidence" value="ECO:0007669"/>
    <property type="project" value="UniProtKB-ARBA"/>
</dbReference>
<dbReference type="PANTHER" id="PTHR24379:SF121">
    <property type="entry name" value="C2H2-TYPE DOMAIN-CONTAINING PROTEIN"/>
    <property type="match status" value="1"/>
</dbReference>
<feature type="domain" description="C2H2-type" evidence="7">
    <location>
        <begin position="657"/>
        <end position="679"/>
    </location>
</feature>
<dbReference type="SMART" id="SM00355">
    <property type="entry name" value="ZnF_C2H2"/>
    <property type="match status" value="24"/>
</dbReference>
<dbReference type="PROSITE" id="PS00028">
    <property type="entry name" value="ZINC_FINGER_C2H2_1"/>
    <property type="match status" value="18"/>
</dbReference>
<keyword evidence="9" id="KW-1185">Reference proteome</keyword>
<feature type="compositionally biased region" description="Polar residues" evidence="6">
    <location>
        <begin position="717"/>
        <end position="727"/>
    </location>
</feature>
<feature type="domain" description="C2H2-type" evidence="7">
    <location>
        <begin position="628"/>
        <end position="656"/>
    </location>
</feature>
<feature type="domain" description="C2H2-type" evidence="7">
    <location>
        <begin position="491"/>
        <end position="519"/>
    </location>
</feature>
<feature type="domain" description="C2H2-type" evidence="7">
    <location>
        <begin position="843"/>
        <end position="871"/>
    </location>
</feature>
<feature type="domain" description="C2H2-type" evidence="7">
    <location>
        <begin position="682"/>
        <end position="710"/>
    </location>
</feature>
<evidence type="ECO:0000256" key="6">
    <source>
        <dbReference type="SAM" id="MobiDB-lite"/>
    </source>
</evidence>
<feature type="domain" description="C2H2-type" evidence="7">
    <location>
        <begin position="1024"/>
        <end position="1048"/>
    </location>
</feature>
<feature type="region of interest" description="Disordered" evidence="6">
    <location>
        <begin position="717"/>
        <end position="746"/>
    </location>
</feature>
<dbReference type="InterPro" id="IPR013087">
    <property type="entry name" value="Znf_C2H2_type"/>
</dbReference>
<evidence type="ECO:0000256" key="3">
    <source>
        <dbReference type="ARBA" id="ARBA00022771"/>
    </source>
</evidence>
<comment type="caution">
    <text evidence="8">The sequence shown here is derived from an EMBL/GenBank/DDBJ whole genome shotgun (WGS) entry which is preliminary data.</text>
</comment>
<feature type="domain" description="C2H2-type" evidence="7">
    <location>
        <begin position="1078"/>
        <end position="1106"/>
    </location>
</feature>
<feature type="domain" description="C2H2-type" evidence="7">
    <location>
        <begin position="965"/>
        <end position="993"/>
    </location>
</feature>
<name>A0AAN8WSW1_HALRR</name>
<evidence type="ECO:0000259" key="7">
    <source>
        <dbReference type="PROSITE" id="PS50157"/>
    </source>
</evidence>
<feature type="compositionally biased region" description="Basic and acidic residues" evidence="6">
    <location>
        <begin position="728"/>
        <end position="746"/>
    </location>
</feature>
<evidence type="ECO:0000256" key="1">
    <source>
        <dbReference type="ARBA" id="ARBA00022723"/>
    </source>
</evidence>
<keyword evidence="4" id="KW-0862">Zinc</keyword>
<feature type="domain" description="C2H2-type" evidence="7">
    <location>
        <begin position="911"/>
        <end position="938"/>
    </location>
</feature>
<feature type="non-terminal residue" evidence="8">
    <location>
        <position position="1"/>
    </location>
</feature>
<evidence type="ECO:0000256" key="4">
    <source>
        <dbReference type="ARBA" id="ARBA00022833"/>
    </source>
</evidence>
<feature type="domain" description="C2H2-type" evidence="7">
    <location>
        <begin position="1244"/>
        <end position="1271"/>
    </location>
</feature>
<feature type="domain" description="C2H2-type" evidence="7">
    <location>
        <begin position="1052"/>
        <end position="1079"/>
    </location>
</feature>
<feature type="region of interest" description="Disordered" evidence="6">
    <location>
        <begin position="1480"/>
        <end position="1499"/>
    </location>
</feature>
<evidence type="ECO:0000256" key="5">
    <source>
        <dbReference type="PROSITE-ProRule" id="PRU00042"/>
    </source>
</evidence>
<organism evidence="8 9">
    <name type="scientific">Halocaridina rubra</name>
    <name type="common">Hawaiian red shrimp</name>
    <dbReference type="NCBI Taxonomy" id="373956"/>
    <lineage>
        <taxon>Eukaryota</taxon>
        <taxon>Metazoa</taxon>
        <taxon>Ecdysozoa</taxon>
        <taxon>Arthropoda</taxon>
        <taxon>Crustacea</taxon>
        <taxon>Multicrustacea</taxon>
        <taxon>Malacostraca</taxon>
        <taxon>Eumalacostraca</taxon>
        <taxon>Eucarida</taxon>
        <taxon>Decapoda</taxon>
        <taxon>Pleocyemata</taxon>
        <taxon>Caridea</taxon>
        <taxon>Atyoidea</taxon>
        <taxon>Atyidae</taxon>
        <taxon>Halocaridina</taxon>
    </lineage>
</organism>
<sequence length="1570" mass="178839">RQDKHISIHKNITQHTSTSLTDVIGKALNRKLKVADDMCKKCLNLFNEKDRLHKLSTDMDNHIMNKLKDSTKKITTAELSGNGDIKEELERQYNDVDAEKLKSESLKTKTEELSQINDKKKRGRPRKVAVVCNTENKEPPPLMVNERQKRKRSEKFNSYLEVLKGEKDFYIMDDRVDEPRKRRKGVLQKEKPPKNIDILPVGYDPIPVTYEIDHENRNRMCVIQLTELNDQGLIAVPTMDKDNNNLNLVEVVEDILGNDYAGQSIEPLDHEEADLIKVINGIATQHDGRTDDEIALKDLDMTGDVMCMKKEPLDIDGTWDLTELPVSDGQIEFGAKLKNLEEESLSCSSKLSNRLNTEKLLDCKPSIIITDAETSSSFSKVEVTILNNDDDTLCAVVNNQDTIDDVSRCNVELKVLEENGKSTTENFRCKLCNKIFPSKELAREHAQTEHKESIPIGKDNGFRCKECNKYFPTLKGRARHHSQMHIKYKPVQCEECNINFDSFQTLERHLRNDHDRDPTVHCKICEAEFVLENSQKLHLKIGHATSKRKDGKKVTKPKKMTKVKSNRLYKCPFCDKQIFGLRAIKNHHRKLHNNVPYSCKFCKYKSGCLSSYDRHLVKVHKASTLQLYICAECLKGFQDPRDIEEHNLVVHNAKLIHRCPHCGEKFACIPMLRFHRKSHVAFSCDICHLGFMKEEALEDHMKTVHISDCTAGHGSNTTANLESSDITNKNEKPSEGNAKKSTETNGKEASINSKILVINSDGSLKIKEENENSVVAPASLADITLHLQQSKEGGLEEMDIFNPLKGQKLKDLPKKMSCPICNKLLTTKFLRTHMLSHKGDLPHKCKVCGKSYAQGTLLRKHMKNRHYNEYLNMGNKRPKKQKIKCEFCEEVYEDIYVLEEHLWNHMAVKKFECHDCKIKFGMERTLREHNKSHYFKEVQFCPVCKREFKSIGFYNEHVEKCEKKWKCEECGLECFSQEFYRKHQRSDHGGENVVKYQCSLCEKSFIERHCYEDHIITHSTEKSFICSICNKQFKRFRPLKDHVMRCHSSGPLTCSYCRRCFSSQEELDIHKRTHKKELSCSLCGLLYTSKEALNNHLMVNHSEEKLKANMVSHNACATFTCHVDGCQKMFRSAALLRNHVTRRHHELPYVCLVCDRKFALESDHIRHMTTHKKAIQPHLMCILCGNNFKTEALLDRHLLVHTGEKPYECGVCEHKASTRLQIVLHIEEEHEILEADPYIVVKWWRCSGCRKMFMTQASLRNHLEEHAAQGVQVEGFSVKTSSALSSDIPPLNVDSANSTKAFIEQLSALSWQDITLKLELEIISEEGGEKISPSNIWQCPGCLLVTLQEEDMRNHLLSPSTCQEAAVLHMADGLENSDDLMENNTVKQESGGETVLQLTNSEDKLHYVILQEGETSTKFETMKVEPEEQDDEGGIPVLVSMDGDSIQRLLHQPGNSDIQIVVEDTAPLKQLLEGSQNEINEGSATAGTNSGSHVQDNLQSSTSLLNGSEVLLQTADGQLLLQQTVGGVIHYRLVEGVPAASEEDESSLVLLQPASPMSGELIENLHSGCL</sequence>
<feature type="domain" description="C2H2-type" evidence="7">
    <location>
        <begin position="462"/>
        <end position="490"/>
    </location>
</feature>
<dbReference type="GO" id="GO:0008270">
    <property type="term" value="F:zinc ion binding"/>
    <property type="evidence" value="ECO:0007669"/>
    <property type="project" value="UniProtKB-KW"/>
</dbReference>
<dbReference type="SUPFAM" id="SSF57667">
    <property type="entry name" value="beta-beta-alpha zinc fingers"/>
    <property type="match status" value="9"/>
</dbReference>
<keyword evidence="3 5" id="KW-0863">Zinc-finger</keyword>
<accession>A0AAN8WSW1</accession>
<feature type="domain" description="C2H2-type" evidence="7">
    <location>
        <begin position="996"/>
        <end position="1023"/>
    </location>
</feature>
<proteinExistence type="predicted"/>
<keyword evidence="2" id="KW-0677">Repeat</keyword>
<dbReference type="PANTHER" id="PTHR24379">
    <property type="entry name" value="KRAB AND ZINC FINGER DOMAIN-CONTAINING"/>
    <property type="match status" value="1"/>
</dbReference>
<dbReference type="Pfam" id="PF13912">
    <property type="entry name" value="zf-C2H2_6"/>
    <property type="match status" value="3"/>
</dbReference>
<feature type="domain" description="C2H2-type" evidence="7">
    <location>
        <begin position="1149"/>
        <end position="1171"/>
    </location>
</feature>
<dbReference type="Gene3D" id="3.30.160.60">
    <property type="entry name" value="Classic Zinc Finger"/>
    <property type="match status" value="11"/>
</dbReference>
<dbReference type="FunFam" id="3.30.160.60:FF:000446">
    <property type="entry name" value="Zinc finger protein"/>
    <property type="match status" value="1"/>
</dbReference>
<dbReference type="EMBL" id="JAXCGZ010014128">
    <property type="protein sequence ID" value="KAK7071637.1"/>
    <property type="molecule type" value="Genomic_DNA"/>
</dbReference>
<evidence type="ECO:0000313" key="9">
    <source>
        <dbReference type="Proteomes" id="UP001381693"/>
    </source>
</evidence>
<feature type="domain" description="C2H2-type" evidence="7">
    <location>
        <begin position="427"/>
        <end position="455"/>
    </location>
</feature>
<dbReference type="InterPro" id="IPR036236">
    <property type="entry name" value="Znf_C2H2_sf"/>
</dbReference>
<dbReference type="Pfam" id="PF00096">
    <property type="entry name" value="zf-C2H2"/>
    <property type="match status" value="1"/>
</dbReference>
<dbReference type="Proteomes" id="UP001381693">
    <property type="component" value="Unassembled WGS sequence"/>
</dbReference>
<dbReference type="PROSITE" id="PS50157">
    <property type="entry name" value="ZINC_FINGER_C2H2_2"/>
    <property type="match status" value="16"/>
</dbReference>
<evidence type="ECO:0000313" key="8">
    <source>
        <dbReference type="EMBL" id="KAK7071637.1"/>
    </source>
</evidence>